<evidence type="ECO:0000256" key="1">
    <source>
        <dbReference type="SAM" id="Phobius"/>
    </source>
</evidence>
<protein>
    <submittedName>
        <fullName evidence="2">Uncharacterized protein</fullName>
    </submittedName>
</protein>
<organism evidence="2">
    <name type="scientific">Anopheles darlingi</name>
    <name type="common">Mosquito</name>
    <dbReference type="NCBI Taxonomy" id="43151"/>
    <lineage>
        <taxon>Eukaryota</taxon>
        <taxon>Metazoa</taxon>
        <taxon>Ecdysozoa</taxon>
        <taxon>Arthropoda</taxon>
        <taxon>Hexapoda</taxon>
        <taxon>Insecta</taxon>
        <taxon>Pterygota</taxon>
        <taxon>Neoptera</taxon>
        <taxon>Endopterygota</taxon>
        <taxon>Diptera</taxon>
        <taxon>Nematocera</taxon>
        <taxon>Culicoidea</taxon>
        <taxon>Culicidae</taxon>
        <taxon>Anophelinae</taxon>
        <taxon>Anopheles</taxon>
    </lineage>
</organism>
<dbReference type="EMBL" id="GGFL01006904">
    <property type="protein sequence ID" value="MBW71082.1"/>
    <property type="molecule type" value="Transcribed_RNA"/>
</dbReference>
<dbReference type="AlphaFoldDB" id="A0A2M4D0I2"/>
<sequence length="83" mass="9526">MTGCSFLCTVLNTIFCALSGYSRVVHYFLFLLHYSTSAKSILFILLLSHFSTNPNRFRARTYVCVCVSRCCAFIRRFAILLIN</sequence>
<accession>A0A2M4D0I2</accession>
<keyword evidence="1" id="KW-0472">Membrane</keyword>
<feature type="transmembrane region" description="Helical" evidence="1">
    <location>
        <begin position="26"/>
        <end position="47"/>
    </location>
</feature>
<reference evidence="2" key="1">
    <citation type="submission" date="2018-01" db="EMBL/GenBank/DDBJ databases">
        <title>An insight into the sialome of Amazonian anophelines.</title>
        <authorList>
            <person name="Ribeiro J.M."/>
            <person name="Scarpassa V."/>
            <person name="Calvo E."/>
        </authorList>
    </citation>
    <scope>NUCLEOTIDE SEQUENCE</scope>
</reference>
<keyword evidence="1" id="KW-0812">Transmembrane</keyword>
<keyword evidence="1" id="KW-1133">Transmembrane helix</keyword>
<name>A0A2M4D0I2_ANODA</name>
<evidence type="ECO:0000313" key="2">
    <source>
        <dbReference type="EMBL" id="MBW71082.1"/>
    </source>
</evidence>
<proteinExistence type="predicted"/>